<reference evidence="2" key="1">
    <citation type="submission" date="2016-04" db="EMBL/GenBank/DDBJ databases">
        <title>Cephalotus genome sequencing.</title>
        <authorList>
            <person name="Fukushima K."/>
            <person name="Hasebe M."/>
            <person name="Fang X."/>
        </authorList>
    </citation>
    <scope>NUCLEOTIDE SEQUENCE [LARGE SCALE GENOMIC DNA]</scope>
    <source>
        <strain evidence="2">cv. St1</strain>
    </source>
</reference>
<dbReference type="Proteomes" id="UP000187406">
    <property type="component" value="Unassembled WGS sequence"/>
</dbReference>
<dbReference type="AlphaFoldDB" id="A0A1Q3C9N8"/>
<accession>A0A1Q3C9N8</accession>
<sequence>MQCNLLSWIMNTVSKELFNGIVCSTDALAVWKELNEIFNKINGSRSFSLHRKIGYLTQGNVTMSVYFSKLRQLWDEYASLLTLQIFGCQSSKAYVEHNQQQMLLPFLMGLNESYGGIKSQILMISPLPTISQA</sequence>
<proteinExistence type="predicted"/>
<comment type="caution">
    <text evidence="1">The sequence shown here is derived from an EMBL/GenBank/DDBJ whole genome shotgun (WGS) entry which is preliminary data.</text>
</comment>
<dbReference type="OrthoDB" id="5544992at2759"/>
<protein>
    <submittedName>
        <fullName evidence="1">UBN2_3 domain-containing protein</fullName>
    </submittedName>
</protein>
<dbReference type="PANTHER" id="PTHR37610:SF78">
    <property type="entry name" value="GAG-POLYPEPTIDE OF LTR COPIA-TYPE-RELATED"/>
    <property type="match status" value="1"/>
</dbReference>
<feature type="non-terminal residue" evidence="1">
    <location>
        <position position="133"/>
    </location>
</feature>
<dbReference type="PANTHER" id="PTHR37610">
    <property type="entry name" value="CCHC-TYPE DOMAIN-CONTAINING PROTEIN"/>
    <property type="match status" value="1"/>
</dbReference>
<name>A0A1Q3C9N8_CEPFO</name>
<keyword evidence="2" id="KW-1185">Reference proteome</keyword>
<dbReference type="EMBL" id="BDDD01001530">
    <property type="protein sequence ID" value="GAV76808.1"/>
    <property type="molecule type" value="Genomic_DNA"/>
</dbReference>
<evidence type="ECO:0000313" key="2">
    <source>
        <dbReference type="Proteomes" id="UP000187406"/>
    </source>
</evidence>
<gene>
    <name evidence="1" type="ORF">CFOL_v3_20281</name>
</gene>
<evidence type="ECO:0000313" key="1">
    <source>
        <dbReference type="EMBL" id="GAV76808.1"/>
    </source>
</evidence>
<organism evidence="1 2">
    <name type="scientific">Cephalotus follicularis</name>
    <name type="common">Albany pitcher plant</name>
    <dbReference type="NCBI Taxonomy" id="3775"/>
    <lineage>
        <taxon>Eukaryota</taxon>
        <taxon>Viridiplantae</taxon>
        <taxon>Streptophyta</taxon>
        <taxon>Embryophyta</taxon>
        <taxon>Tracheophyta</taxon>
        <taxon>Spermatophyta</taxon>
        <taxon>Magnoliopsida</taxon>
        <taxon>eudicotyledons</taxon>
        <taxon>Gunneridae</taxon>
        <taxon>Pentapetalae</taxon>
        <taxon>rosids</taxon>
        <taxon>fabids</taxon>
        <taxon>Oxalidales</taxon>
        <taxon>Cephalotaceae</taxon>
        <taxon>Cephalotus</taxon>
    </lineage>
</organism>
<dbReference type="InParanoid" id="A0A1Q3C9N8"/>